<organism evidence="2 3">
    <name type="scientific">Haloarcula limicola</name>
    <dbReference type="NCBI Taxonomy" id="1429915"/>
    <lineage>
        <taxon>Archaea</taxon>
        <taxon>Methanobacteriati</taxon>
        <taxon>Methanobacteriota</taxon>
        <taxon>Stenosarchaea group</taxon>
        <taxon>Halobacteria</taxon>
        <taxon>Halobacteriales</taxon>
        <taxon>Haloarculaceae</taxon>
        <taxon>Haloarcula</taxon>
    </lineage>
</organism>
<feature type="region of interest" description="Disordered" evidence="1">
    <location>
        <begin position="48"/>
        <end position="79"/>
    </location>
</feature>
<gene>
    <name evidence="2" type="ORF">KTS45_09260</name>
</gene>
<dbReference type="RefSeq" id="WP_162317448.1">
    <property type="nucleotide sequence ID" value="NZ_JAHQXF010000001.1"/>
</dbReference>
<protein>
    <submittedName>
        <fullName evidence="2">Hvo_1808 family surface protein</fullName>
    </submittedName>
</protein>
<evidence type="ECO:0000313" key="3">
    <source>
        <dbReference type="Proteomes" id="UP000766550"/>
    </source>
</evidence>
<comment type="caution">
    <text evidence="2">The sequence shown here is derived from an EMBL/GenBank/DDBJ whole genome shotgun (WGS) entry which is preliminary data.</text>
</comment>
<sequence length="504" mass="54956">MRRQSAVLVCAVTLLLAGCQGFGASETGTETERTQTPDAVFTLELEDGTSGAEGNGASGSSAESEIAPPDPERDRLGWEGGYWHNETLAVTTGDGLNESERRAVVARSMARVEFVRGLEFEERVPVEVVSREAFRANRSQRDGPGEALTRFDNAKFEALFLVGEDRDSIAVQESTLGSSVLGYYSPAEDRIVVVSDSPTPTIDEATLAHELVHAVQDQQFGLGGGDAATRDALQGRNGLVEGDAGATEARYTARCGQQWECLEGEPGGGSGGDDRHFGLSFLLYFPYSDGPGLIENLYERGGWAAVNDAYDEKPQGAREVIDPREYPEWEPREVSLEDRSSEEWTRVRPSADRDRPDYAVVGPSAIAASLAYTLTDDYNESAVVDPRTVFNYEENGSVDGSDPYNYALRSAEQWDGGRMYVYTDGSESAYVWRTAWEDEAAARTFAESWRTVIRHWGGARTADGNWVVAEDSPFTDAVAVHVEGETVTVVNAPSEAELREVYDA</sequence>
<dbReference type="NCBIfam" id="NF038145">
    <property type="entry name" value="Hvo_1808_fam"/>
    <property type="match status" value="1"/>
</dbReference>
<keyword evidence="3" id="KW-1185">Reference proteome</keyword>
<dbReference type="PROSITE" id="PS51257">
    <property type="entry name" value="PROKAR_LIPOPROTEIN"/>
    <property type="match status" value="1"/>
</dbReference>
<dbReference type="OrthoDB" id="85977at2157"/>
<name>A0A8J8C4P5_9EURY</name>
<dbReference type="AlphaFoldDB" id="A0A8J8C4P5"/>
<evidence type="ECO:0000313" key="2">
    <source>
        <dbReference type="EMBL" id="MBV0924389.1"/>
    </source>
</evidence>
<dbReference type="InterPro" id="IPR047792">
    <property type="entry name" value="Hvo_1808-like"/>
</dbReference>
<evidence type="ECO:0000256" key="1">
    <source>
        <dbReference type="SAM" id="MobiDB-lite"/>
    </source>
</evidence>
<reference evidence="2 3" key="1">
    <citation type="submission" date="2021-06" db="EMBL/GenBank/DDBJ databases">
        <title>New haloarchaea isolates fom saline soil.</title>
        <authorList>
            <person name="Duran-Viseras A."/>
            <person name="Sanchez-Porro C.S."/>
            <person name="Ventosa A."/>
        </authorList>
    </citation>
    <scope>NUCLEOTIDE SEQUENCE [LARGE SCALE GENOMIC DNA]</scope>
    <source>
        <strain evidence="2 3">JCM 183640</strain>
    </source>
</reference>
<accession>A0A8J8C4P5</accession>
<dbReference type="EMBL" id="JAHQXF010000001">
    <property type="protein sequence ID" value="MBV0924389.1"/>
    <property type="molecule type" value="Genomic_DNA"/>
</dbReference>
<dbReference type="Proteomes" id="UP000766550">
    <property type="component" value="Unassembled WGS sequence"/>
</dbReference>
<proteinExistence type="predicted"/>